<feature type="region of interest" description="Disordered" evidence="1">
    <location>
        <begin position="1674"/>
        <end position="1708"/>
    </location>
</feature>
<feature type="compositionally biased region" description="Basic residues" evidence="1">
    <location>
        <begin position="130"/>
        <end position="146"/>
    </location>
</feature>
<feature type="compositionally biased region" description="Pro residues" evidence="1">
    <location>
        <begin position="357"/>
        <end position="367"/>
    </location>
</feature>
<dbReference type="InterPro" id="IPR035999">
    <property type="entry name" value="Sec7_dom_sf"/>
</dbReference>
<feature type="compositionally biased region" description="Pro residues" evidence="1">
    <location>
        <begin position="85"/>
        <end position="103"/>
    </location>
</feature>
<dbReference type="InterPro" id="IPR000904">
    <property type="entry name" value="Sec7_dom"/>
</dbReference>
<accession>A0A067MDY9</accession>
<feature type="compositionally biased region" description="Low complexity" evidence="1">
    <location>
        <begin position="174"/>
        <end position="183"/>
    </location>
</feature>
<proteinExistence type="predicted"/>
<dbReference type="PANTHER" id="PTHR24216">
    <property type="entry name" value="PAXILLIN-RELATED"/>
    <property type="match status" value="1"/>
</dbReference>
<feature type="compositionally biased region" description="Low complexity" evidence="1">
    <location>
        <begin position="1143"/>
        <end position="1161"/>
    </location>
</feature>
<dbReference type="GO" id="GO:0032012">
    <property type="term" value="P:regulation of ARF protein signal transduction"/>
    <property type="evidence" value="ECO:0007669"/>
    <property type="project" value="InterPro"/>
</dbReference>
<gene>
    <name evidence="3" type="ORF">BOTBODRAFT_178478</name>
</gene>
<feature type="compositionally biased region" description="Basic and acidic residues" evidence="1">
    <location>
        <begin position="685"/>
        <end position="705"/>
    </location>
</feature>
<feature type="compositionally biased region" description="Polar residues" evidence="1">
    <location>
        <begin position="857"/>
        <end position="892"/>
    </location>
</feature>
<dbReference type="Gene3D" id="1.10.220.20">
    <property type="match status" value="1"/>
</dbReference>
<evidence type="ECO:0000256" key="1">
    <source>
        <dbReference type="SAM" id="MobiDB-lite"/>
    </source>
</evidence>
<dbReference type="PROSITE" id="PS50190">
    <property type="entry name" value="SEC7"/>
    <property type="match status" value="1"/>
</dbReference>
<dbReference type="Pfam" id="PF01369">
    <property type="entry name" value="Sec7"/>
    <property type="match status" value="1"/>
</dbReference>
<dbReference type="OrthoDB" id="430364at2759"/>
<feature type="compositionally biased region" description="Low complexity" evidence="1">
    <location>
        <begin position="612"/>
        <end position="632"/>
    </location>
</feature>
<feature type="region of interest" description="Disordered" evidence="1">
    <location>
        <begin position="851"/>
        <end position="992"/>
    </location>
</feature>
<feature type="region of interest" description="Disordered" evidence="1">
    <location>
        <begin position="1008"/>
        <end position="1122"/>
    </location>
</feature>
<protein>
    <recommendedName>
        <fullName evidence="2">SEC7 domain-containing protein</fullName>
    </recommendedName>
</protein>
<evidence type="ECO:0000313" key="4">
    <source>
        <dbReference type="Proteomes" id="UP000027195"/>
    </source>
</evidence>
<dbReference type="Proteomes" id="UP000027195">
    <property type="component" value="Unassembled WGS sequence"/>
</dbReference>
<dbReference type="STRING" id="930990.A0A067MDY9"/>
<dbReference type="EMBL" id="KL198071">
    <property type="protein sequence ID" value="KDQ10107.1"/>
    <property type="molecule type" value="Genomic_DNA"/>
</dbReference>
<feature type="compositionally biased region" description="Polar residues" evidence="1">
    <location>
        <begin position="713"/>
        <end position="726"/>
    </location>
</feature>
<feature type="region of interest" description="Disordered" evidence="1">
    <location>
        <begin position="240"/>
        <end position="394"/>
    </location>
</feature>
<feature type="compositionally biased region" description="Polar residues" evidence="1">
    <location>
        <begin position="255"/>
        <end position="273"/>
    </location>
</feature>
<feature type="compositionally biased region" description="Basic and acidic residues" evidence="1">
    <location>
        <begin position="954"/>
        <end position="968"/>
    </location>
</feature>
<feature type="compositionally biased region" description="Low complexity" evidence="1">
    <location>
        <begin position="1690"/>
        <end position="1708"/>
    </location>
</feature>
<feature type="compositionally biased region" description="Basic and acidic residues" evidence="1">
    <location>
        <begin position="1042"/>
        <end position="1056"/>
    </location>
</feature>
<name>A0A067MDY9_BOTB1</name>
<sequence>MSNDPSPADVRAVAVAKLKRAASLPRMKDGRRPPMHGDAVSEGEKPSAVQDLFIANGRTPPNDDVLALPDIKDDILSKISTPAPSTAPSPIPPTSNQPMPEEPSYPEDFSEDVKTSDEREAPTPPPVPTGKKKRTRSRSRSRSRSRTSKDLRDIAQSSGPESSNEDPMPPVPLPALYSPSPSYQQLGLPRVPMQFTPSVSPLPFFHPPTSPPTPLPSLDAIRGGLLMRSNSAAARMVALNKLTGGTETPEPARSPTPSHASPLGRSNTVTGLSNDGDRMAARSNMLRQLGKRRVRDADGELTSGGEDVVLPHATPPPPRTPSRFSSRKRSGSNASPSNPIVDDREPPTDAPNSPAGPSTPLPPPPDPSSFAHFLHPPRALSPASSTQERERDSALARLVGEDSFEYDAHLRQSPASVGRNHHVVVEEDEGDELVPPLPSPSFHHPPNHSPQIPFQLNLSSPGSSSRFGTPSFQRSPHAPDAPSTASSISAGDSIPVFFGPDGQASPYGEDAFPVAISPFGTPMKDQLKEEEEEEGEEEGEQVVYPEELKAPWSGRPDNEFDLSVPSWVGIDEPGMGDDDDEEEEEDGEEEDETTQLHPAQDVFLPARPTPSPNSSNNISSPSPETPLSSLMPHSPMAPSHFSSDATPTRMSNMSMSSGMPLSSATTSQLIDRSRSQSIADWEESPVEREADAPRDPKERNRERESKGHKKGEGSTSKWDSFKNTITGRSGSALGRRSRSNSIVNVRRDDKTDSSAASRESGASGGSGKMDQRSNVELQLQVPGSHGSASLMPPKQLAPSASSASLLSLAAAQVSPPRGGVSPIPPVKPDRIAMYTDPKLMAFPGIVKLEEERRTRARGQSISSSTMITPVTSSSDITPTTANGVASSASTTPAIGPEGADASMPRTPDPDRSFVSHQASDSQLLARYQASMAAKEMASPSAASQSSQTTAMPGDVERGRERSPGHSRADTLPYFDLPLPSGASASSGKLPTTREGVKKWLKLFSSQTSLHSPQTNAVVSSSASVSNLTVRGHNPRRPSLTDILRKGGENSNEDDRSLSPPKNSPTKHSHKKSMSRDERREIVHTPSMELSADPFAASPPTVAETTNRVTSLAPSQSTMTSDRGVSMDSFAMRVPASPVEMVLPSLDSSQSSGSPSAVSTPSDTPNTLPQKSVDVLHKVDLLLSQNPQNGAGQPMPLDDPPRKLLLTTPVLQIVNQNTVKDRFLFLFSDILVIAKPIQNDSTRDALKPSMDRKYVVKNIIELHNIQLSIPKDESSRGSGGPDDWRQWPSVKLFVKQFSSNPEHAITSLLEKTRLKDDPVNIGNLLFKAVDLDRTQLGEFLSRRSSKAILKTFIDRFAFTGVRIDEAMRIFLLSIRLPADPAAVEHTLSMFASRWFEANNGVVSFDKELTTRLVFAMMQLNDALHSGFQTESAANVVSFPNQGISAHDFIEAFRIRDSRTLVSDKSLERIYESVRKEKLAPALDSSSAHMLIPATLTPSRISERLTTRVPSDVITIKIPRPDANFSIRLLGQDLDFEPPVLSFATSCEASFRIIGHKLGSKTAIFQRVGSNAALYTGLPLSKTFQVERAFMRHTFTVGFHSTLGVKRKYMFSVDDRSVHQHWVSILRTQITRSVMGDDTSDSRGLISVRTRRAAEAVALQVLRDALISPEDTAAMAEAPHGSSLLQPQPQRNTAPANAPTAATAAAAATATAGDQSADSFSQMRGAPSSGHDLVLICQQNSLIPLILSFLHAVKPADEQQQPQAAEIGMGAGPISGAASYRI</sequence>
<feature type="compositionally biased region" description="Acidic residues" evidence="1">
    <location>
        <begin position="574"/>
        <end position="593"/>
    </location>
</feature>
<organism evidence="3 4">
    <name type="scientific">Botryobasidium botryosum (strain FD-172 SS1)</name>
    <dbReference type="NCBI Taxonomy" id="930990"/>
    <lineage>
        <taxon>Eukaryota</taxon>
        <taxon>Fungi</taxon>
        <taxon>Dikarya</taxon>
        <taxon>Basidiomycota</taxon>
        <taxon>Agaricomycotina</taxon>
        <taxon>Agaricomycetes</taxon>
        <taxon>Cantharellales</taxon>
        <taxon>Botryobasidiaceae</taxon>
        <taxon>Botryobasidium</taxon>
    </lineage>
</organism>
<feature type="compositionally biased region" description="Acidic residues" evidence="1">
    <location>
        <begin position="528"/>
        <end position="540"/>
    </location>
</feature>
<dbReference type="Gene3D" id="1.10.1000.11">
    <property type="entry name" value="Arf Nucleotide-binding Site Opener,domain 2"/>
    <property type="match status" value="1"/>
</dbReference>
<feature type="compositionally biased region" description="Basic and acidic residues" evidence="1">
    <location>
        <begin position="111"/>
        <end position="121"/>
    </location>
</feature>
<dbReference type="GO" id="GO:0005085">
    <property type="term" value="F:guanyl-nucleotide exchange factor activity"/>
    <property type="evidence" value="ECO:0007669"/>
    <property type="project" value="InterPro"/>
</dbReference>
<feature type="compositionally biased region" description="Polar residues" evidence="1">
    <location>
        <begin position="452"/>
        <end position="474"/>
    </location>
</feature>
<reference evidence="4" key="1">
    <citation type="journal article" date="2014" name="Proc. Natl. Acad. Sci. U.S.A.">
        <title>Extensive sampling of basidiomycete genomes demonstrates inadequacy of the white-rot/brown-rot paradigm for wood decay fungi.</title>
        <authorList>
            <person name="Riley R."/>
            <person name="Salamov A.A."/>
            <person name="Brown D.W."/>
            <person name="Nagy L.G."/>
            <person name="Floudas D."/>
            <person name="Held B.W."/>
            <person name="Levasseur A."/>
            <person name="Lombard V."/>
            <person name="Morin E."/>
            <person name="Otillar R."/>
            <person name="Lindquist E.A."/>
            <person name="Sun H."/>
            <person name="LaButti K.M."/>
            <person name="Schmutz J."/>
            <person name="Jabbour D."/>
            <person name="Luo H."/>
            <person name="Baker S.E."/>
            <person name="Pisabarro A.G."/>
            <person name="Walton J.D."/>
            <person name="Blanchette R.A."/>
            <person name="Henrissat B."/>
            <person name="Martin F."/>
            <person name="Cullen D."/>
            <person name="Hibbett D.S."/>
            <person name="Grigoriev I.V."/>
        </authorList>
    </citation>
    <scope>NUCLEOTIDE SEQUENCE [LARGE SCALE GENOMIC DNA]</scope>
    <source>
        <strain evidence="4">FD-172 SS1</strain>
    </source>
</reference>
<feature type="compositionally biased region" description="Low complexity" evidence="1">
    <location>
        <begin position="727"/>
        <end position="744"/>
    </location>
</feature>
<evidence type="ECO:0000313" key="3">
    <source>
        <dbReference type="EMBL" id="KDQ10107.1"/>
    </source>
</evidence>
<dbReference type="InterPro" id="IPR023394">
    <property type="entry name" value="Sec7_C_sf"/>
</dbReference>
<feature type="compositionally biased region" description="Low complexity" evidence="1">
    <location>
        <begin position="792"/>
        <end position="804"/>
    </location>
</feature>
<dbReference type="SUPFAM" id="SSF48425">
    <property type="entry name" value="Sec7 domain"/>
    <property type="match status" value="1"/>
</dbReference>
<feature type="region of interest" description="Disordered" evidence="1">
    <location>
        <begin position="410"/>
        <end position="804"/>
    </location>
</feature>
<dbReference type="HOGENOM" id="CLU_001294_0_0_1"/>
<dbReference type="InParanoid" id="A0A067MDY9"/>
<feature type="region of interest" description="Disordered" evidence="1">
    <location>
        <begin position="21"/>
        <end position="188"/>
    </location>
</feature>
<feature type="compositionally biased region" description="Polar residues" evidence="1">
    <location>
        <begin position="1102"/>
        <end position="1122"/>
    </location>
</feature>
<dbReference type="SUPFAM" id="SSF50729">
    <property type="entry name" value="PH domain-like"/>
    <property type="match status" value="1"/>
</dbReference>
<feature type="compositionally biased region" description="Low complexity" evidence="1">
    <location>
        <begin position="936"/>
        <end position="952"/>
    </location>
</feature>
<feature type="compositionally biased region" description="Basic and acidic residues" evidence="1">
    <location>
        <begin position="1073"/>
        <end position="1082"/>
    </location>
</feature>
<feature type="compositionally biased region" description="Low complexity" evidence="1">
    <location>
        <begin position="1016"/>
        <end position="1025"/>
    </location>
</feature>
<feature type="domain" description="SEC7" evidence="2">
    <location>
        <begin position="1293"/>
        <end position="1475"/>
    </location>
</feature>
<dbReference type="PANTHER" id="PTHR24216:SF65">
    <property type="entry name" value="PAXILLIN-LIKE PROTEIN 1"/>
    <property type="match status" value="1"/>
</dbReference>
<evidence type="ECO:0000259" key="2">
    <source>
        <dbReference type="PROSITE" id="PS50190"/>
    </source>
</evidence>
<keyword evidence="4" id="KW-1185">Reference proteome</keyword>
<dbReference type="InterPro" id="IPR011993">
    <property type="entry name" value="PH-like_dom_sf"/>
</dbReference>
<feature type="compositionally biased region" description="Polar residues" evidence="1">
    <location>
        <begin position="640"/>
        <end position="678"/>
    </location>
</feature>
<feature type="region of interest" description="Disordered" evidence="1">
    <location>
        <begin position="1143"/>
        <end position="1169"/>
    </location>
</feature>
<dbReference type="SMART" id="SM00222">
    <property type="entry name" value="Sec7"/>
    <property type="match status" value="1"/>
</dbReference>
<dbReference type="Gene3D" id="2.30.29.30">
    <property type="entry name" value="Pleckstrin-homology domain (PH domain)/Phosphotyrosine-binding domain (PTB)"/>
    <property type="match status" value="1"/>
</dbReference>